<accession>A0A5C8M412</accession>
<comment type="caution">
    <text evidence="2">The sequence shown here is derived from an EMBL/GenBank/DDBJ whole genome shotgun (WGS) entry which is preliminary data.</text>
</comment>
<reference evidence="2 3" key="1">
    <citation type="submission" date="2019-08" db="EMBL/GenBank/DDBJ databases">
        <title>Draft genome analysis of Rheinheimera tangshanensis isolated from the roots of fresh rice plants (Oryza sativa).</title>
        <authorList>
            <person name="Yu Q."/>
            <person name="Qi Y."/>
            <person name="Zhang H."/>
            <person name="Pu J."/>
        </authorList>
    </citation>
    <scope>NUCLEOTIDE SEQUENCE [LARGE SCALE GENOMIC DNA]</scope>
    <source>
        <strain evidence="2 3">JA3-B52</strain>
    </source>
</reference>
<dbReference type="Gene3D" id="3.20.20.140">
    <property type="entry name" value="Metal-dependent hydrolases"/>
    <property type="match status" value="1"/>
</dbReference>
<dbReference type="EMBL" id="VRLR01000001">
    <property type="protein sequence ID" value="TXK83214.1"/>
    <property type="molecule type" value="Genomic_DNA"/>
</dbReference>
<dbReference type="AlphaFoldDB" id="A0A5C8M412"/>
<proteinExistence type="predicted"/>
<dbReference type="SUPFAM" id="SSF89550">
    <property type="entry name" value="PHP domain-like"/>
    <property type="match status" value="1"/>
</dbReference>
<name>A0A5C8M412_9GAMM</name>
<evidence type="ECO:0000256" key="1">
    <source>
        <dbReference type="SAM" id="SignalP"/>
    </source>
</evidence>
<dbReference type="PROSITE" id="PS51257">
    <property type="entry name" value="PROKAR_LIPOPROTEIN"/>
    <property type="match status" value="1"/>
</dbReference>
<dbReference type="RefSeq" id="WP_147903077.1">
    <property type="nucleotide sequence ID" value="NZ_BAAAGC010000002.1"/>
</dbReference>
<feature type="signal peptide" evidence="1">
    <location>
        <begin position="1"/>
        <end position="29"/>
    </location>
</feature>
<sequence length="496" mass="54998">MKTLVVNKKQIGLAAVVTFLMASCQQVLVDPQPEQKPEQGKSWLAGDHHVHTHYSVKWDNSVFPPAPILGGDAKYSIPLNAQMASHYGLSWMVITDHGGPNRAKLALEQAYPELVASRKALPQILQFYGMEFDVPGNSPGGRHASFIMPHRPTEAEQLYQIESRYNGRQGVPPGPEKSEDGFMLQALKAMNELPDKPLLLVNHPARLATGFRQYNKVTPAQLRDWQDTAPDVVIGMTGAEGHQAATLNPDGSQDPNAIRGEYPYYPTMGGYDQMTARLGGVWDSLLSEGRNWWVTGVSDSHGHYTDGWADFWPGQYAKTYVYADKNYDSIFAALKAGQVFVTTGDLIDALFVEVAVKGSDKTAAAGQTLTIKPDDELMLRVRFRDPTSNNGGGFNPEVQRVDVIQGLITGPALERNSDEALKTKVAKRFYSADWTIEHGYSQFELPLGKVSSSQYLRLRGTNNKNELEPEPDAKGENPWSDLWFYSNPVFIKLVQD</sequence>
<dbReference type="InterPro" id="IPR016195">
    <property type="entry name" value="Pol/histidinol_Pase-like"/>
</dbReference>
<feature type="chain" id="PRO_5023018650" evidence="1">
    <location>
        <begin position="30"/>
        <end position="496"/>
    </location>
</feature>
<keyword evidence="1" id="KW-0732">Signal</keyword>
<evidence type="ECO:0000313" key="3">
    <source>
        <dbReference type="Proteomes" id="UP000321814"/>
    </source>
</evidence>
<dbReference type="OrthoDB" id="9997at2"/>
<dbReference type="Proteomes" id="UP000321814">
    <property type="component" value="Unassembled WGS sequence"/>
</dbReference>
<organism evidence="2 3">
    <name type="scientific">Rheinheimera tangshanensis</name>
    <dbReference type="NCBI Taxonomy" id="400153"/>
    <lineage>
        <taxon>Bacteria</taxon>
        <taxon>Pseudomonadati</taxon>
        <taxon>Pseudomonadota</taxon>
        <taxon>Gammaproteobacteria</taxon>
        <taxon>Chromatiales</taxon>
        <taxon>Chromatiaceae</taxon>
        <taxon>Rheinheimera</taxon>
    </lineage>
</organism>
<gene>
    <name evidence="2" type="ORF">FU839_02780</name>
</gene>
<evidence type="ECO:0000313" key="2">
    <source>
        <dbReference type="EMBL" id="TXK83214.1"/>
    </source>
</evidence>
<protein>
    <submittedName>
        <fullName evidence="2">Phosphoesterase</fullName>
    </submittedName>
</protein>
<keyword evidence="3" id="KW-1185">Reference proteome</keyword>